<accession>A0ABW0NCF8</accession>
<evidence type="ECO:0000256" key="11">
    <source>
        <dbReference type="ARBA" id="ARBA00023136"/>
    </source>
</evidence>
<dbReference type="RefSeq" id="WP_376849703.1">
    <property type="nucleotide sequence ID" value="NZ_JBHSMF010000006.1"/>
</dbReference>
<organism evidence="15 16">
    <name type="scientific">Caenimonas terrae</name>
    <dbReference type="NCBI Taxonomy" id="696074"/>
    <lineage>
        <taxon>Bacteria</taxon>
        <taxon>Pseudomonadati</taxon>
        <taxon>Pseudomonadota</taxon>
        <taxon>Betaproteobacteria</taxon>
        <taxon>Burkholderiales</taxon>
        <taxon>Comamonadaceae</taxon>
        <taxon>Caenimonas</taxon>
    </lineage>
</organism>
<dbReference type="EMBL" id="JBHSMF010000006">
    <property type="protein sequence ID" value="MFC5497621.1"/>
    <property type="molecule type" value="Genomic_DNA"/>
</dbReference>
<name>A0ABW0NCF8_9BURK</name>
<keyword evidence="9 13" id="KW-1133">Transmembrane helix</keyword>
<feature type="transmembrane region" description="Helical" evidence="13">
    <location>
        <begin position="54"/>
        <end position="72"/>
    </location>
</feature>
<keyword evidence="16" id="KW-1185">Reference proteome</keyword>
<keyword evidence="11 13" id="KW-0472">Membrane</keyword>
<evidence type="ECO:0000256" key="3">
    <source>
        <dbReference type="ARBA" id="ARBA00022448"/>
    </source>
</evidence>
<reference evidence="16" key="1">
    <citation type="journal article" date="2019" name="Int. J. Syst. Evol. Microbiol.">
        <title>The Global Catalogue of Microorganisms (GCM) 10K type strain sequencing project: providing services to taxonomists for standard genome sequencing and annotation.</title>
        <authorList>
            <consortium name="The Broad Institute Genomics Platform"/>
            <consortium name="The Broad Institute Genome Sequencing Center for Infectious Disease"/>
            <person name="Wu L."/>
            <person name="Ma J."/>
        </authorList>
    </citation>
    <scope>NUCLEOTIDE SEQUENCE [LARGE SCALE GENOMIC DNA]</scope>
    <source>
        <strain evidence="16">CCUG 57401</strain>
    </source>
</reference>
<evidence type="ECO:0000256" key="12">
    <source>
        <dbReference type="ARBA" id="ARBA00037975"/>
    </source>
</evidence>
<evidence type="ECO:0000256" key="13">
    <source>
        <dbReference type="SAM" id="Phobius"/>
    </source>
</evidence>
<evidence type="ECO:0000256" key="4">
    <source>
        <dbReference type="ARBA" id="ARBA00022475"/>
    </source>
</evidence>
<evidence type="ECO:0000256" key="6">
    <source>
        <dbReference type="ARBA" id="ARBA00022692"/>
    </source>
</evidence>
<feature type="domain" description="Cytochrome b561 bacterial/Ni-hydrogenase" evidence="14">
    <location>
        <begin position="13"/>
        <end position="181"/>
    </location>
</feature>
<evidence type="ECO:0000259" key="14">
    <source>
        <dbReference type="Pfam" id="PF01292"/>
    </source>
</evidence>
<dbReference type="Gene3D" id="1.20.950.20">
    <property type="entry name" value="Transmembrane di-heme cytochromes, Chain C"/>
    <property type="match status" value="1"/>
</dbReference>
<dbReference type="Pfam" id="PF01292">
    <property type="entry name" value="Ni_hydr_CYTB"/>
    <property type="match status" value="1"/>
</dbReference>
<protein>
    <submittedName>
        <fullName evidence="15">Cytochrome b</fullName>
    </submittedName>
</protein>
<keyword evidence="10" id="KW-0408">Iron</keyword>
<feature type="transmembrane region" description="Helical" evidence="13">
    <location>
        <begin position="20"/>
        <end position="42"/>
    </location>
</feature>
<comment type="subcellular location">
    <subcellularLocation>
        <location evidence="2">Cell membrane</location>
        <topology evidence="2">Multi-pass membrane protein</topology>
    </subcellularLocation>
</comment>
<keyword evidence="6 13" id="KW-0812">Transmembrane</keyword>
<evidence type="ECO:0000256" key="7">
    <source>
        <dbReference type="ARBA" id="ARBA00022723"/>
    </source>
</evidence>
<dbReference type="InterPro" id="IPR011577">
    <property type="entry name" value="Cyt_b561_bac/Ni-Hgenase"/>
</dbReference>
<keyword evidence="7" id="KW-0479">Metal-binding</keyword>
<proteinExistence type="inferred from homology"/>
<gene>
    <name evidence="15" type="ORF">ACFPOE_08760</name>
</gene>
<dbReference type="Proteomes" id="UP001596037">
    <property type="component" value="Unassembled WGS sequence"/>
</dbReference>
<evidence type="ECO:0000256" key="5">
    <source>
        <dbReference type="ARBA" id="ARBA00022617"/>
    </source>
</evidence>
<dbReference type="PANTHER" id="PTHR30529">
    <property type="entry name" value="CYTOCHROME B561"/>
    <property type="match status" value="1"/>
</dbReference>
<comment type="cofactor">
    <cofactor evidence="1">
        <name>heme b</name>
        <dbReference type="ChEBI" id="CHEBI:60344"/>
    </cofactor>
</comment>
<evidence type="ECO:0000256" key="2">
    <source>
        <dbReference type="ARBA" id="ARBA00004651"/>
    </source>
</evidence>
<dbReference type="InterPro" id="IPR052168">
    <property type="entry name" value="Cytochrome_b561_oxidase"/>
</dbReference>
<keyword evidence="8" id="KW-0249">Electron transport</keyword>
<evidence type="ECO:0000256" key="9">
    <source>
        <dbReference type="ARBA" id="ARBA00022989"/>
    </source>
</evidence>
<feature type="transmembrane region" description="Helical" evidence="13">
    <location>
        <begin position="149"/>
        <end position="170"/>
    </location>
</feature>
<evidence type="ECO:0000313" key="15">
    <source>
        <dbReference type="EMBL" id="MFC5497621.1"/>
    </source>
</evidence>
<keyword evidence="3" id="KW-0813">Transport</keyword>
<keyword evidence="5" id="KW-0349">Heme</keyword>
<feature type="transmembrane region" description="Helical" evidence="13">
    <location>
        <begin position="92"/>
        <end position="113"/>
    </location>
</feature>
<evidence type="ECO:0000256" key="8">
    <source>
        <dbReference type="ARBA" id="ARBA00022982"/>
    </source>
</evidence>
<dbReference type="InterPro" id="IPR016174">
    <property type="entry name" value="Di-haem_cyt_TM"/>
</dbReference>
<evidence type="ECO:0000313" key="16">
    <source>
        <dbReference type="Proteomes" id="UP001596037"/>
    </source>
</evidence>
<evidence type="ECO:0000256" key="10">
    <source>
        <dbReference type="ARBA" id="ARBA00023004"/>
    </source>
</evidence>
<sequence>MTPNRCASPAAWRYGRPAIVLHWLLAALIVLMVALGWSMMTIEHGPQGPWYFDLHRSIGLVVFALVLLRIVWRLFHRPAPLPAGLPRWQVALSSVTQGLLYACMVVMPVTGYLGSAYSKAGVRFFGLPLPAWATPARATAHQLFEIHSITVWVLVGLVALHAAGGLKHLLVDRDGVFQRMWA</sequence>
<dbReference type="SUPFAM" id="SSF81342">
    <property type="entry name" value="Transmembrane di-heme cytochromes"/>
    <property type="match status" value="1"/>
</dbReference>
<evidence type="ECO:0000256" key="1">
    <source>
        <dbReference type="ARBA" id="ARBA00001970"/>
    </source>
</evidence>
<comment type="caution">
    <text evidence="15">The sequence shown here is derived from an EMBL/GenBank/DDBJ whole genome shotgun (WGS) entry which is preliminary data.</text>
</comment>
<keyword evidence="4" id="KW-1003">Cell membrane</keyword>
<comment type="similarity">
    <text evidence="12">Belongs to the cytochrome b561 family.</text>
</comment>
<dbReference type="PANTHER" id="PTHR30529:SF1">
    <property type="entry name" value="CYTOCHROME B561 HOMOLOG 2"/>
    <property type="match status" value="1"/>
</dbReference>